<keyword evidence="3" id="KW-1185">Reference proteome</keyword>
<evidence type="ECO:0000256" key="1">
    <source>
        <dbReference type="SAM" id="MobiDB-lite"/>
    </source>
</evidence>
<protein>
    <submittedName>
        <fullName evidence="2">Uncharacterized protein</fullName>
    </submittedName>
</protein>
<dbReference type="EMBL" id="JAVHJM010000007">
    <property type="protein sequence ID" value="KAK6510631.1"/>
    <property type="molecule type" value="Genomic_DNA"/>
</dbReference>
<organism evidence="2 3">
    <name type="scientific">Arthrobotrys conoides</name>
    <dbReference type="NCBI Taxonomy" id="74498"/>
    <lineage>
        <taxon>Eukaryota</taxon>
        <taxon>Fungi</taxon>
        <taxon>Dikarya</taxon>
        <taxon>Ascomycota</taxon>
        <taxon>Pezizomycotina</taxon>
        <taxon>Orbiliomycetes</taxon>
        <taxon>Orbiliales</taxon>
        <taxon>Orbiliaceae</taxon>
        <taxon>Arthrobotrys</taxon>
    </lineage>
</organism>
<feature type="compositionally biased region" description="Polar residues" evidence="1">
    <location>
        <begin position="43"/>
        <end position="55"/>
    </location>
</feature>
<proteinExistence type="predicted"/>
<name>A0AAN8NJ04_9PEZI</name>
<dbReference type="Proteomes" id="UP001307849">
    <property type="component" value="Unassembled WGS sequence"/>
</dbReference>
<reference evidence="2 3" key="1">
    <citation type="submission" date="2019-10" db="EMBL/GenBank/DDBJ databases">
        <authorList>
            <person name="Palmer J.M."/>
        </authorList>
    </citation>
    <scope>NUCLEOTIDE SEQUENCE [LARGE SCALE GENOMIC DNA]</scope>
    <source>
        <strain evidence="2 3">TWF506</strain>
    </source>
</reference>
<dbReference type="AlphaFoldDB" id="A0AAN8NJ04"/>
<gene>
    <name evidence="2" type="ORF">TWF506_009734</name>
</gene>
<feature type="compositionally biased region" description="Polar residues" evidence="1">
    <location>
        <begin position="265"/>
        <end position="284"/>
    </location>
</feature>
<evidence type="ECO:0000313" key="2">
    <source>
        <dbReference type="EMBL" id="KAK6510631.1"/>
    </source>
</evidence>
<feature type="region of interest" description="Disordered" evidence="1">
    <location>
        <begin position="1"/>
        <end position="55"/>
    </location>
</feature>
<sequence>MQHPPTPPQGTARPSKMKISDVLNESSNDHNGYGPTPKRQHLQSKGSPTQQRQAQSWEMRFLTQNHIQGAYTRADHPIYHDEFYLPHIRMINELGRRISRFMAWIDQVRGPRTRSRDLLESVHSDILKMVQNPAPANLEDRANVWELQIQALGSGYEANQQADGKKYGEWRSIKGMLDGVKSSQKHMKQTVIKNLPKFFWRSSAPLKRMLELDKQILRFESHLNEADANLARILAVNDQISVIFKKCHQALMGVIDVMLKNMEGSPSQEAHTTSDTKNYSNSPGALNMQEPKEY</sequence>
<accession>A0AAN8NJ04</accession>
<evidence type="ECO:0000313" key="3">
    <source>
        <dbReference type="Proteomes" id="UP001307849"/>
    </source>
</evidence>
<comment type="caution">
    <text evidence="2">The sequence shown here is derived from an EMBL/GenBank/DDBJ whole genome shotgun (WGS) entry which is preliminary data.</text>
</comment>
<feature type="region of interest" description="Disordered" evidence="1">
    <location>
        <begin position="265"/>
        <end position="294"/>
    </location>
</feature>